<dbReference type="AlphaFoldDB" id="A0A1F5F2M7"/>
<keyword evidence="1 3" id="KW-0658">Purine biosynthesis</keyword>
<sequence length="152" mass="15697">MEAAFEILTEFGVGFAGRVLSAHRTPEEVVRFVREAESGGVEVFICGAGMAAHLAGAVAAHTTKPVLAVPLESGGLGGLDALLASVQMPGGIPVAVFAVGRAGAHNAALFAVQCLALADEELASRLAGHREAQREKVRRDDGELQRELGDGK</sequence>
<dbReference type="PANTHER" id="PTHR23046:SF2">
    <property type="entry name" value="PHOSPHORIBOSYLAMINOIMIDAZOLE CARBOXYLASE"/>
    <property type="match status" value="1"/>
</dbReference>
<dbReference type="PANTHER" id="PTHR23046">
    <property type="entry name" value="PHOSPHORIBOSYLAMINOIMIDAZOLE CARBOXYLASE CATALYTIC SUBUNIT"/>
    <property type="match status" value="1"/>
</dbReference>
<evidence type="ECO:0000256" key="5">
    <source>
        <dbReference type="SAM" id="MobiDB-lite"/>
    </source>
</evidence>
<dbReference type="InterPro" id="IPR000031">
    <property type="entry name" value="PurE_dom"/>
</dbReference>
<dbReference type="InterPro" id="IPR033747">
    <property type="entry name" value="PurE_ClassI"/>
</dbReference>
<dbReference type="Gene3D" id="3.40.50.1970">
    <property type="match status" value="1"/>
</dbReference>
<dbReference type="PIRSF" id="PIRSF001338">
    <property type="entry name" value="AIR_carboxylase"/>
    <property type="match status" value="1"/>
</dbReference>
<gene>
    <name evidence="3" type="primary">purE</name>
    <name evidence="7" type="ORF">A2Y64_00660</name>
</gene>
<comment type="similarity">
    <text evidence="3">Belongs to the AIR carboxylase family. Class I subfamily.</text>
</comment>
<evidence type="ECO:0000256" key="1">
    <source>
        <dbReference type="ARBA" id="ARBA00022755"/>
    </source>
</evidence>
<name>A0A1F5F2M7_9BACT</name>
<dbReference type="GO" id="GO:0006189">
    <property type="term" value="P:'de novo' IMP biosynthetic process"/>
    <property type="evidence" value="ECO:0007669"/>
    <property type="project" value="UniProtKB-UniRule"/>
</dbReference>
<feature type="domain" description="PurE" evidence="6">
    <location>
        <begin position="1"/>
        <end position="137"/>
    </location>
</feature>
<dbReference type="NCBIfam" id="TIGR01162">
    <property type="entry name" value="purE"/>
    <property type="match status" value="1"/>
</dbReference>
<comment type="caution">
    <text evidence="7">The sequence shown here is derived from an EMBL/GenBank/DDBJ whole genome shotgun (WGS) entry which is preliminary data.</text>
</comment>
<dbReference type="EMBL" id="MFAF01000112">
    <property type="protein sequence ID" value="OGD73873.1"/>
    <property type="molecule type" value="Genomic_DNA"/>
</dbReference>
<keyword evidence="2 3" id="KW-0413">Isomerase</keyword>
<dbReference type="Proteomes" id="UP000177187">
    <property type="component" value="Unassembled WGS sequence"/>
</dbReference>
<accession>A0A1F5F2M7</accession>
<reference evidence="7 8" key="1">
    <citation type="journal article" date="2016" name="Nat. Commun.">
        <title>Thousands of microbial genomes shed light on interconnected biogeochemical processes in an aquifer system.</title>
        <authorList>
            <person name="Anantharaman K."/>
            <person name="Brown C.T."/>
            <person name="Hug L.A."/>
            <person name="Sharon I."/>
            <person name="Castelle C.J."/>
            <person name="Probst A.J."/>
            <person name="Thomas B.C."/>
            <person name="Singh A."/>
            <person name="Wilkins M.J."/>
            <person name="Karaoz U."/>
            <person name="Brodie E.L."/>
            <person name="Williams K.H."/>
            <person name="Hubbard S.S."/>
            <person name="Banfield J.F."/>
        </authorList>
    </citation>
    <scope>NUCLEOTIDE SEQUENCE [LARGE SCALE GENOMIC DNA]</scope>
</reference>
<dbReference type="SUPFAM" id="SSF52255">
    <property type="entry name" value="N5-CAIR mutase (phosphoribosylaminoimidazole carboxylase, PurE)"/>
    <property type="match status" value="1"/>
</dbReference>
<protein>
    <recommendedName>
        <fullName evidence="3 4">N5-carboxyaminoimidazole ribonucleotide mutase</fullName>
        <shortName evidence="3 4">N5-CAIR mutase</shortName>
        <ecNumber evidence="3 4">5.4.99.18</ecNumber>
    </recommendedName>
    <alternativeName>
        <fullName evidence="3">5-(carboxyamino)imidazole ribonucleotide mutase</fullName>
    </alternativeName>
</protein>
<evidence type="ECO:0000256" key="2">
    <source>
        <dbReference type="ARBA" id="ARBA00023235"/>
    </source>
</evidence>
<organism evidence="7 8">
    <name type="scientific">Candidatus Coatesbacteria bacterium RBG_13_66_14</name>
    <dbReference type="NCBI Taxonomy" id="1817816"/>
    <lineage>
        <taxon>Bacteria</taxon>
        <taxon>Candidatus Coatesiibacteriota</taxon>
    </lineage>
</organism>
<dbReference type="UniPathway" id="UPA00074">
    <property type="reaction ID" value="UER00943"/>
</dbReference>
<dbReference type="STRING" id="1817816.A2Y64_00660"/>
<dbReference type="GO" id="GO:0034023">
    <property type="term" value="F:5-(carboxyamino)imidazole ribonucleotide mutase activity"/>
    <property type="evidence" value="ECO:0007669"/>
    <property type="project" value="UniProtKB-UniRule"/>
</dbReference>
<dbReference type="Pfam" id="PF00731">
    <property type="entry name" value="AIRC"/>
    <property type="match status" value="1"/>
</dbReference>
<dbReference type="HAMAP" id="MF_01929">
    <property type="entry name" value="PurE_classI"/>
    <property type="match status" value="1"/>
</dbReference>
<dbReference type="InterPro" id="IPR024694">
    <property type="entry name" value="PurE_prokaryotes"/>
</dbReference>
<comment type="function">
    <text evidence="3 4">Catalyzes the conversion of N5-carboxyaminoimidazole ribonucleotide (N5-CAIR) to 4-carboxy-5-aminoimidazole ribonucleotide (CAIR).</text>
</comment>
<proteinExistence type="inferred from homology"/>
<dbReference type="EC" id="5.4.99.18" evidence="3 4"/>
<evidence type="ECO:0000313" key="8">
    <source>
        <dbReference type="Proteomes" id="UP000177187"/>
    </source>
</evidence>
<comment type="pathway">
    <text evidence="3 4">Purine metabolism; IMP biosynthesis via de novo pathway; 5-amino-1-(5-phospho-D-ribosyl)imidazole-4-carboxylate from 5-amino-1-(5-phospho-D-ribosyl)imidazole (N5-CAIR route): step 2/2.</text>
</comment>
<comment type="catalytic activity">
    <reaction evidence="3 4">
        <text>5-carboxyamino-1-(5-phospho-D-ribosyl)imidazole + H(+) = 5-amino-1-(5-phospho-D-ribosyl)imidazole-4-carboxylate</text>
        <dbReference type="Rhea" id="RHEA:13193"/>
        <dbReference type="ChEBI" id="CHEBI:15378"/>
        <dbReference type="ChEBI" id="CHEBI:58730"/>
        <dbReference type="ChEBI" id="CHEBI:77657"/>
        <dbReference type="EC" id="5.4.99.18"/>
    </reaction>
</comment>
<evidence type="ECO:0000259" key="6">
    <source>
        <dbReference type="SMART" id="SM01001"/>
    </source>
</evidence>
<comment type="caution">
    <text evidence="3">Lacks conserved residue(s) required for the propagation of feature annotation.</text>
</comment>
<evidence type="ECO:0000256" key="4">
    <source>
        <dbReference type="PIRNR" id="PIRNR001338"/>
    </source>
</evidence>
<evidence type="ECO:0000256" key="3">
    <source>
        <dbReference type="HAMAP-Rule" id="MF_01929"/>
    </source>
</evidence>
<feature type="region of interest" description="Disordered" evidence="5">
    <location>
        <begin position="128"/>
        <end position="152"/>
    </location>
</feature>
<evidence type="ECO:0000313" key="7">
    <source>
        <dbReference type="EMBL" id="OGD73873.1"/>
    </source>
</evidence>
<dbReference type="SMART" id="SM01001">
    <property type="entry name" value="AIRC"/>
    <property type="match status" value="1"/>
</dbReference>
<feature type="binding site" evidence="3">
    <location>
        <position position="24"/>
    </location>
    <ligand>
        <name>substrate</name>
    </ligand>
</feature>